<dbReference type="GO" id="GO:0003713">
    <property type="term" value="F:transcription coactivator activity"/>
    <property type="evidence" value="ECO:0007669"/>
    <property type="project" value="InterPro"/>
</dbReference>
<dbReference type="InterPro" id="IPR036529">
    <property type="entry name" value="KIX_dom_sf"/>
</dbReference>
<dbReference type="InterPro" id="IPR036546">
    <property type="entry name" value="MED15_KIX"/>
</dbReference>
<sequence>MDANNWRPTAPGGEPVMDTGDWRTQLQPDSRQRIVNKIMETLKRHLLFSGQEGLQELKKFSIRFEEKIYITATNQSDYLRKISLEMLSMEIRSQNAMPTAPMDPAASHSMPPEVQNQGLFLPILLSTDHSQARQQLVSQNMQNCMASNGVQSYAGLQAALPPVSGVTLTIPNTVVQNPNMQSIPGIQWDKGFPTLCLPILRDKCQIKVMKETYFPEINEMHQRIAARLQQVNCLCNFFRIIWPPMIICNFPTLSFCINLFSSSALPVTVSSALITYTSPQPLPQPCINTEELE</sequence>
<protein>
    <submittedName>
        <fullName evidence="6">Mediator of RNA polymerase II transcription subunit 15a-like isoform X3</fullName>
    </submittedName>
</protein>
<dbReference type="GeneID" id="105114781"/>
<dbReference type="InterPro" id="IPR044661">
    <property type="entry name" value="MED15a/b/c-like"/>
</dbReference>
<dbReference type="PANTHER" id="PTHR33137">
    <property type="entry name" value="MEDIATOR OF RNA POLYMERASE II TRANSCRIPTION SUBUNIT 15A-RELATED"/>
    <property type="match status" value="1"/>
</dbReference>
<gene>
    <name evidence="6" type="primary">LOC105114781</name>
</gene>
<organism evidence="5 6">
    <name type="scientific">Populus euphratica</name>
    <name type="common">Euphrates poplar</name>
    <dbReference type="NCBI Taxonomy" id="75702"/>
    <lineage>
        <taxon>Eukaryota</taxon>
        <taxon>Viridiplantae</taxon>
        <taxon>Streptophyta</taxon>
        <taxon>Embryophyta</taxon>
        <taxon>Tracheophyta</taxon>
        <taxon>Spermatophyta</taxon>
        <taxon>Magnoliopsida</taxon>
        <taxon>eudicotyledons</taxon>
        <taxon>Gunneridae</taxon>
        <taxon>Pentapetalae</taxon>
        <taxon>rosids</taxon>
        <taxon>fabids</taxon>
        <taxon>Malpighiales</taxon>
        <taxon>Salicaceae</taxon>
        <taxon>Saliceae</taxon>
        <taxon>Populus</taxon>
    </lineage>
</organism>
<feature type="region of interest" description="Disordered" evidence="3">
    <location>
        <begin position="1"/>
        <end position="22"/>
    </location>
</feature>
<dbReference type="PANTHER" id="PTHR33137:SF4">
    <property type="entry name" value="MEDIATOR OF RNA POLYMERASE II TRANSCRIPTION SUBUNIT 15A-RELATED"/>
    <property type="match status" value="1"/>
</dbReference>
<evidence type="ECO:0000256" key="3">
    <source>
        <dbReference type="SAM" id="MobiDB-lite"/>
    </source>
</evidence>
<dbReference type="FunFam" id="1.10.246.20:FF:000003">
    <property type="entry name" value="Mediator of RNA polymerase II transcription subunit 15a"/>
    <property type="match status" value="1"/>
</dbReference>
<dbReference type="AlphaFoldDB" id="A0AAJ6TEK7"/>
<evidence type="ECO:0000259" key="4">
    <source>
        <dbReference type="Pfam" id="PF16987"/>
    </source>
</evidence>
<dbReference type="Proteomes" id="UP000694918">
    <property type="component" value="Unplaced"/>
</dbReference>
<feature type="domain" description="Mediator complex subunit 15 KIX" evidence="4">
    <location>
        <begin position="19"/>
        <end position="97"/>
    </location>
</feature>
<dbReference type="RefSeq" id="XP_011009755.1">
    <property type="nucleotide sequence ID" value="XM_011011453.1"/>
</dbReference>
<reference evidence="6" key="1">
    <citation type="submission" date="2025-08" db="UniProtKB">
        <authorList>
            <consortium name="RefSeq"/>
        </authorList>
    </citation>
    <scope>IDENTIFICATION</scope>
</reference>
<dbReference type="GO" id="GO:0031490">
    <property type="term" value="F:chromatin DNA binding"/>
    <property type="evidence" value="ECO:0007669"/>
    <property type="project" value="InterPro"/>
</dbReference>
<evidence type="ECO:0000256" key="2">
    <source>
        <dbReference type="ARBA" id="ARBA00023242"/>
    </source>
</evidence>
<evidence type="ECO:0000313" key="6">
    <source>
        <dbReference type="RefSeq" id="XP_011009755.1"/>
    </source>
</evidence>
<dbReference type="Gene3D" id="1.10.246.20">
    <property type="entry name" value="Coactivator CBP, KIX domain"/>
    <property type="match status" value="1"/>
</dbReference>
<dbReference type="SUPFAM" id="SSF47040">
    <property type="entry name" value="Kix domain of CBP (creb binding protein)"/>
    <property type="match status" value="1"/>
</dbReference>
<proteinExistence type="predicted"/>
<name>A0AAJ6TEK7_POPEU</name>
<keyword evidence="5" id="KW-1185">Reference proteome</keyword>
<evidence type="ECO:0000313" key="5">
    <source>
        <dbReference type="Proteomes" id="UP000694918"/>
    </source>
</evidence>
<dbReference type="Pfam" id="PF16987">
    <property type="entry name" value="KIX_2"/>
    <property type="match status" value="1"/>
</dbReference>
<evidence type="ECO:0000256" key="1">
    <source>
        <dbReference type="ARBA" id="ARBA00004123"/>
    </source>
</evidence>
<comment type="subcellular location">
    <subcellularLocation>
        <location evidence="1">Nucleus</location>
    </subcellularLocation>
</comment>
<accession>A0AAJ6TEK7</accession>
<keyword evidence="2" id="KW-0539">Nucleus</keyword>
<dbReference type="GO" id="GO:0005634">
    <property type="term" value="C:nucleus"/>
    <property type="evidence" value="ECO:0007669"/>
    <property type="project" value="UniProtKB-SubCell"/>
</dbReference>